<gene>
    <name evidence="1" type="ORF">E3J62_03675</name>
</gene>
<proteinExistence type="predicted"/>
<reference evidence="1 2" key="1">
    <citation type="submission" date="2019-03" db="EMBL/GenBank/DDBJ databases">
        <title>Metabolic potential of uncultured bacteria and archaea associated with petroleum seepage in deep-sea sediments.</title>
        <authorList>
            <person name="Dong X."/>
            <person name="Hubert C."/>
        </authorList>
    </citation>
    <scope>NUCLEOTIDE SEQUENCE [LARGE SCALE GENOMIC DNA]</scope>
    <source>
        <strain evidence="1">E44_bin18</strain>
    </source>
</reference>
<organism evidence="1 2">
    <name type="scientific">candidate division TA06 bacterium</name>
    <dbReference type="NCBI Taxonomy" id="2250710"/>
    <lineage>
        <taxon>Bacteria</taxon>
        <taxon>Bacteria division TA06</taxon>
    </lineage>
</organism>
<name>A0A523UWM2_UNCT6</name>
<evidence type="ECO:0000313" key="1">
    <source>
        <dbReference type="EMBL" id="TET46711.1"/>
    </source>
</evidence>
<evidence type="ECO:0000313" key="2">
    <source>
        <dbReference type="Proteomes" id="UP000315525"/>
    </source>
</evidence>
<protein>
    <submittedName>
        <fullName evidence="1">Uncharacterized protein</fullName>
    </submittedName>
</protein>
<dbReference type="EMBL" id="SOJN01000046">
    <property type="protein sequence ID" value="TET46711.1"/>
    <property type="molecule type" value="Genomic_DNA"/>
</dbReference>
<comment type="caution">
    <text evidence="1">The sequence shown here is derived from an EMBL/GenBank/DDBJ whole genome shotgun (WGS) entry which is preliminary data.</text>
</comment>
<accession>A0A523UWM2</accession>
<sequence>MSESSKSIYLIGFFFFVTAAAAQESEPYWKLGNVLPDFGRDSYGEDAYERSSAFRTDINIVRAGLDSDWLYIEIDCEDSFSGSSDDHAIELDNDPLDESDRGDWLIYVGGCDALVDSVWVKGKNVGKLCGRRQEFMDLT</sequence>
<dbReference type="Proteomes" id="UP000315525">
    <property type="component" value="Unassembled WGS sequence"/>
</dbReference>
<dbReference type="AlphaFoldDB" id="A0A523UWM2"/>